<comment type="caution">
    <text evidence="13">The sequence shown here is derived from an EMBL/GenBank/DDBJ whole genome shotgun (WGS) entry which is preliminary data.</text>
</comment>
<dbReference type="InterPro" id="IPR017968">
    <property type="entry name" value="Acylphosphatase_CS"/>
</dbReference>
<dbReference type="PANTHER" id="PTHR42959:SF1">
    <property type="entry name" value="CARBAMOYLTRANSFERASE HYPF"/>
    <property type="match status" value="1"/>
</dbReference>
<dbReference type="SUPFAM" id="SSF54975">
    <property type="entry name" value="Acylphosphatase/BLUF domain-like"/>
    <property type="match status" value="1"/>
</dbReference>
<evidence type="ECO:0000259" key="12">
    <source>
        <dbReference type="PROSITE" id="PS51163"/>
    </source>
</evidence>
<keyword evidence="14" id="KW-1185">Reference proteome</keyword>
<feature type="active site" evidence="9">
    <location>
        <position position="35"/>
    </location>
</feature>
<dbReference type="GO" id="GO:0003725">
    <property type="term" value="F:double-stranded RNA binding"/>
    <property type="evidence" value="ECO:0007669"/>
    <property type="project" value="InterPro"/>
</dbReference>
<keyword evidence="3" id="KW-0436">Ligase</keyword>
<evidence type="ECO:0000256" key="3">
    <source>
        <dbReference type="ARBA" id="ARBA00022598"/>
    </source>
</evidence>
<dbReference type="InterPro" id="IPR001792">
    <property type="entry name" value="Acylphosphatase-like_dom"/>
</dbReference>
<evidence type="ECO:0000256" key="6">
    <source>
        <dbReference type="ARBA" id="ARBA00022833"/>
    </source>
</evidence>
<dbReference type="Gene3D" id="3.30.110.120">
    <property type="match status" value="1"/>
</dbReference>
<gene>
    <name evidence="13" type="primary">hypF</name>
    <name evidence="13" type="ORF">GCM10012280_27610</name>
</gene>
<dbReference type="Pfam" id="PF17788">
    <property type="entry name" value="HypF_C"/>
    <property type="match status" value="1"/>
</dbReference>
<feature type="domain" description="YrdC-like" evidence="12">
    <location>
        <begin position="217"/>
        <end position="410"/>
    </location>
</feature>
<dbReference type="GO" id="GO:0016874">
    <property type="term" value="F:ligase activity"/>
    <property type="evidence" value="ECO:0007669"/>
    <property type="project" value="UniProtKB-UniRule"/>
</dbReference>
<dbReference type="Pfam" id="PF00708">
    <property type="entry name" value="Acylphosphatase"/>
    <property type="match status" value="1"/>
</dbReference>
<protein>
    <recommendedName>
        <fullName evidence="8">Carbamoyltransferase</fullName>
        <ecNumber evidence="8">6.2.-.-</ecNumber>
    </recommendedName>
</protein>
<evidence type="ECO:0000256" key="7">
    <source>
        <dbReference type="ARBA" id="ARBA00048220"/>
    </source>
</evidence>
<evidence type="ECO:0000256" key="8">
    <source>
        <dbReference type="PIRNR" id="PIRNR006256"/>
    </source>
</evidence>
<dbReference type="InterPro" id="IPR051060">
    <property type="entry name" value="Carbamoyltrans_HypF-like"/>
</dbReference>
<comment type="catalytic activity">
    <reaction evidence="9">
        <text>an acyl phosphate + H2O = a carboxylate + phosphate + H(+)</text>
        <dbReference type="Rhea" id="RHEA:14965"/>
        <dbReference type="ChEBI" id="CHEBI:15377"/>
        <dbReference type="ChEBI" id="CHEBI:15378"/>
        <dbReference type="ChEBI" id="CHEBI:29067"/>
        <dbReference type="ChEBI" id="CHEBI:43474"/>
        <dbReference type="ChEBI" id="CHEBI:59918"/>
        <dbReference type="EC" id="3.6.1.7"/>
    </reaction>
</comment>
<dbReference type="SUPFAM" id="SSF55821">
    <property type="entry name" value="YrdC/RibB"/>
    <property type="match status" value="1"/>
</dbReference>
<dbReference type="PROSITE" id="PS51160">
    <property type="entry name" value="ACYLPHOSPHATASE_3"/>
    <property type="match status" value="1"/>
</dbReference>
<keyword evidence="5" id="KW-0863">Zinc-finger</keyword>
<evidence type="ECO:0000259" key="11">
    <source>
        <dbReference type="PROSITE" id="PS51160"/>
    </source>
</evidence>
<dbReference type="Gene3D" id="3.90.870.50">
    <property type="match status" value="1"/>
</dbReference>
<dbReference type="PROSITE" id="PS51163">
    <property type="entry name" value="YRDC"/>
    <property type="match status" value="1"/>
</dbReference>
<comment type="catalytic activity">
    <reaction evidence="7">
        <text>C-terminal L-cysteinyl-[HypE protein] + carbamoyl phosphate + ATP + H2O = C-terminal S-carboxamide-L-cysteinyl-[HypE protein] + AMP + phosphate + diphosphate + H(+)</text>
        <dbReference type="Rhea" id="RHEA:55636"/>
        <dbReference type="Rhea" id="RHEA-COMP:14247"/>
        <dbReference type="Rhea" id="RHEA-COMP:14392"/>
        <dbReference type="ChEBI" id="CHEBI:15377"/>
        <dbReference type="ChEBI" id="CHEBI:15378"/>
        <dbReference type="ChEBI" id="CHEBI:30616"/>
        <dbReference type="ChEBI" id="CHEBI:33019"/>
        <dbReference type="ChEBI" id="CHEBI:43474"/>
        <dbReference type="ChEBI" id="CHEBI:58228"/>
        <dbReference type="ChEBI" id="CHEBI:76913"/>
        <dbReference type="ChEBI" id="CHEBI:139126"/>
        <dbReference type="ChEBI" id="CHEBI:456215"/>
    </reaction>
</comment>
<comment type="pathway">
    <text evidence="1">Protein modification; [NiFe] hydrogenase maturation.</text>
</comment>
<evidence type="ECO:0000256" key="5">
    <source>
        <dbReference type="ARBA" id="ARBA00022771"/>
    </source>
</evidence>
<keyword evidence="9" id="KW-0378">Hydrolase</keyword>
<evidence type="ECO:0000313" key="14">
    <source>
        <dbReference type="Proteomes" id="UP000641932"/>
    </source>
</evidence>
<dbReference type="GO" id="GO:0003998">
    <property type="term" value="F:acylphosphatase activity"/>
    <property type="evidence" value="ECO:0007669"/>
    <property type="project" value="UniProtKB-EC"/>
</dbReference>
<dbReference type="EC" id="6.2.-.-" evidence="8"/>
<dbReference type="InterPro" id="IPR017945">
    <property type="entry name" value="DHBP_synth_RibB-like_a/b_dom"/>
</dbReference>
<evidence type="ECO:0000313" key="13">
    <source>
        <dbReference type="EMBL" id="GGO87950.1"/>
    </source>
</evidence>
<dbReference type="InterPro" id="IPR041440">
    <property type="entry name" value="HypF_C"/>
</dbReference>
<keyword evidence="4" id="KW-0479">Metal-binding</keyword>
<dbReference type="RefSeq" id="WP_189131912.1">
    <property type="nucleotide sequence ID" value="NZ_BMMS01000010.1"/>
</dbReference>
<evidence type="ECO:0000256" key="2">
    <source>
        <dbReference type="ARBA" id="ARBA00008097"/>
    </source>
</evidence>
<accession>A0A917ZP71</accession>
<dbReference type="InterPro" id="IPR006070">
    <property type="entry name" value="Sua5-like_dom"/>
</dbReference>
<dbReference type="Gene3D" id="3.30.420.360">
    <property type="match status" value="1"/>
</dbReference>
<dbReference type="GO" id="GO:0051604">
    <property type="term" value="P:protein maturation"/>
    <property type="evidence" value="ECO:0007669"/>
    <property type="project" value="TreeGrafter"/>
</dbReference>
<dbReference type="EMBL" id="BMMS01000010">
    <property type="protein sequence ID" value="GGO87950.1"/>
    <property type="molecule type" value="Genomic_DNA"/>
</dbReference>
<feature type="region of interest" description="Disordered" evidence="10">
    <location>
        <begin position="91"/>
        <end position="113"/>
    </location>
</feature>
<reference evidence="13" key="2">
    <citation type="submission" date="2020-09" db="EMBL/GenBank/DDBJ databases">
        <authorList>
            <person name="Sun Q."/>
            <person name="Zhou Y."/>
        </authorList>
    </citation>
    <scope>NUCLEOTIDE SEQUENCE</scope>
    <source>
        <strain evidence="13">CGMCC 4.7201</strain>
    </source>
</reference>
<dbReference type="InterPro" id="IPR004421">
    <property type="entry name" value="Carbamoyltransferase_HypF"/>
</dbReference>
<dbReference type="InterPro" id="IPR011125">
    <property type="entry name" value="Znf_HypF"/>
</dbReference>
<dbReference type="PROSITE" id="PS00150">
    <property type="entry name" value="ACYLPHOSPHATASE_1"/>
    <property type="match status" value="1"/>
</dbReference>
<dbReference type="NCBIfam" id="TIGR00143">
    <property type="entry name" value="hypF"/>
    <property type="match status" value="1"/>
</dbReference>
<dbReference type="Pfam" id="PF22521">
    <property type="entry name" value="HypF_C_2"/>
    <property type="match status" value="1"/>
</dbReference>
<dbReference type="AlphaFoldDB" id="A0A917ZP71"/>
<reference evidence="13" key="1">
    <citation type="journal article" date="2014" name="Int. J. Syst. Evol. Microbiol.">
        <title>Complete genome sequence of Corynebacterium casei LMG S-19264T (=DSM 44701T), isolated from a smear-ripened cheese.</title>
        <authorList>
            <consortium name="US DOE Joint Genome Institute (JGI-PGF)"/>
            <person name="Walter F."/>
            <person name="Albersmeier A."/>
            <person name="Kalinowski J."/>
            <person name="Ruckert C."/>
        </authorList>
    </citation>
    <scope>NUCLEOTIDE SEQUENCE</scope>
    <source>
        <strain evidence="13">CGMCC 4.7201</strain>
    </source>
</reference>
<dbReference type="Pfam" id="PF07503">
    <property type="entry name" value="zf-HYPF"/>
    <property type="match status" value="2"/>
</dbReference>
<feature type="region of interest" description="Disordered" evidence="10">
    <location>
        <begin position="1"/>
        <end position="20"/>
    </location>
</feature>
<dbReference type="InterPro" id="IPR055128">
    <property type="entry name" value="HypF_C_2"/>
</dbReference>
<proteinExistence type="inferred from homology"/>
<dbReference type="GO" id="GO:0016743">
    <property type="term" value="F:carboxyl- or carbamoyltransferase activity"/>
    <property type="evidence" value="ECO:0007669"/>
    <property type="project" value="UniProtKB-UniRule"/>
</dbReference>
<evidence type="ECO:0000256" key="10">
    <source>
        <dbReference type="SAM" id="MobiDB-lite"/>
    </source>
</evidence>
<dbReference type="Gene3D" id="3.30.420.40">
    <property type="match status" value="1"/>
</dbReference>
<dbReference type="PANTHER" id="PTHR42959">
    <property type="entry name" value="CARBAMOYLTRANSFERASE"/>
    <property type="match status" value="1"/>
</dbReference>
<evidence type="ECO:0000256" key="4">
    <source>
        <dbReference type="ARBA" id="ARBA00022723"/>
    </source>
</evidence>
<comment type="similarity">
    <text evidence="2 8">Belongs to the carbamoyltransferase HypF family.</text>
</comment>
<feature type="domain" description="Acylphosphatase-like" evidence="11">
    <location>
        <begin position="20"/>
        <end position="106"/>
    </location>
</feature>
<dbReference type="PIRSF" id="PIRSF006256">
    <property type="entry name" value="CMPcnvr_hdrg_mat"/>
    <property type="match status" value="1"/>
</dbReference>
<dbReference type="Proteomes" id="UP000641932">
    <property type="component" value="Unassembled WGS sequence"/>
</dbReference>
<dbReference type="Pfam" id="PF01300">
    <property type="entry name" value="Sua5_yciO_yrdC"/>
    <property type="match status" value="1"/>
</dbReference>
<feature type="active site" evidence="9">
    <location>
        <position position="53"/>
    </location>
</feature>
<keyword evidence="6" id="KW-0862">Zinc</keyword>
<evidence type="ECO:0000256" key="1">
    <source>
        <dbReference type="ARBA" id="ARBA00004711"/>
    </source>
</evidence>
<sequence length="817" mass="85726">MSRPDRRPATAAGEDAARERRHVAVRGAVQGVGFRPFVYTLASELGLTGHVINTPEGVVAEVEGPRGAVASFCGRLVSEAPPLAVVESAEHHGVPTRGGTGFTIRSSEGGSGRTLVSPDVATCDDCLAELGDPRDRRYRHPFITCTHCGPRFTVVTGLPYDRARTTMARFPMCGACAHEYEDPADRRFHAQPIACHDCGPRLTLVRGAGDPGPLTGEDALAEARRLLADGAVVAVKGLGGHHLACDASDPAAVRALRKRKNRGDKPFAVMTGSFETVERLTHVGPRERELLLGRRRPVVLLRRRESSGPSPVAEAVAPGSPDLGVLMPYTPLHHLLLGLPGDPEGPPVLVMTSGNRSGEPIVTDDEEALTRLEGLADAWLTHDRPIHVPCDDSVVRVCDGEELPVRRSRGYAPFPVALPAPVEAALAVGGDLKNTFCVAEGRYAWLSAHVGDMDDLATLRAFETATGHLGELTAVAPRLLVADRHPGYRSGQWAHREAGPRPVRTVQHHHAHVASTMAEHGLDGSSPVIGIAFDGTGYGDDGAVWGGEVLLADYDGFRRFAHLAYVPLPGGDAAVRNPYRMALSHLRAAELPWAQDLPCTAACTPGERRLLARQLERNLNCVPTSSMGRLFDAVSSLAGVCHRVDYEAQAAMELENAALGHLGEAGADGGGGYRFPLRPARGTGAGLEADAGPVLAAAVEDLRSGAGAGTVAARFHLGVAALVREVCAAARQRTGLRTVALTGGVFCNAVLTSACADGLREDGFTVLRHRRVPPNDGGLALGQLMVGARAAAAAGAAGGETTGTGVTDDVGVAQATS</sequence>
<dbReference type="InterPro" id="IPR036046">
    <property type="entry name" value="Acylphosphatase-like_dom_sf"/>
</dbReference>
<name>A0A917ZP71_9ACTN</name>
<organism evidence="13 14">
    <name type="scientific">Wenjunlia tyrosinilytica</name>
    <dbReference type="NCBI Taxonomy" id="1544741"/>
    <lineage>
        <taxon>Bacteria</taxon>
        <taxon>Bacillati</taxon>
        <taxon>Actinomycetota</taxon>
        <taxon>Actinomycetes</taxon>
        <taxon>Kitasatosporales</taxon>
        <taxon>Streptomycetaceae</taxon>
        <taxon>Wenjunlia</taxon>
    </lineage>
</organism>
<evidence type="ECO:0000256" key="9">
    <source>
        <dbReference type="PROSITE-ProRule" id="PRU00520"/>
    </source>
</evidence>
<dbReference type="GO" id="GO:0008270">
    <property type="term" value="F:zinc ion binding"/>
    <property type="evidence" value="ECO:0007669"/>
    <property type="project" value="UniProtKB-KW"/>
</dbReference>